<comment type="caution">
    <text evidence="9">The sequence shown here is derived from an EMBL/GenBank/DDBJ whole genome shotgun (WGS) entry which is preliminary data.</text>
</comment>
<dbReference type="PROSITE" id="PS50928">
    <property type="entry name" value="ABC_TM1"/>
    <property type="match status" value="1"/>
</dbReference>
<dbReference type="PANTHER" id="PTHR43163:SF6">
    <property type="entry name" value="DIPEPTIDE TRANSPORT SYSTEM PERMEASE PROTEIN DPPB-RELATED"/>
    <property type="match status" value="1"/>
</dbReference>
<feature type="transmembrane region" description="Helical" evidence="7">
    <location>
        <begin position="12"/>
        <end position="33"/>
    </location>
</feature>
<comment type="similarity">
    <text evidence="7">Belongs to the binding-protein-dependent transport system permease family.</text>
</comment>
<feature type="transmembrane region" description="Helical" evidence="7">
    <location>
        <begin position="135"/>
        <end position="158"/>
    </location>
</feature>
<dbReference type="Pfam" id="PF00528">
    <property type="entry name" value="BPD_transp_1"/>
    <property type="match status" value="1"/>
</dbReference>
<dbReference type="AlphaFoldDB" id="A0A0D0IRN6"/>
<evidence type="ECO:0000256" key="1">
    <source>
        <dbReference type="ARBA" id="ARBA00004651"/>
    </source>
</evidence>
<keyword evidence="10" id="KW-1185">Reference proteome</keyword>
<dbReference type="InterPro" id="IPR035906">
    <property type="entry name" value="MetI-like_sf"/>
</dbReference>
<dbReference type="EMBL" id="JXSQ01000015">
    <property type="protein sequence ID" value="KIP52108.1"/>
    <property type="molecule type" value="Genomic_DNA"/>
</dbReference>
<organism evidence="9 10">
    <name type="scientific">Leucobacter komagatae</name>
    <dbReference type="NCBI Taxonomy" id="55969"/>
    <lineage>
        <taxon>Bacteria</taxon>
        <taxon>Bacillati</taxon>
        <taxon>Actinomycetota</taxon>
        <taxon>Actinomycetes</taxon>
        <taxon>Micrococcales</taxon>
        <taxon>Microbacteriaceae</taxon>
        <taxon>Leucobacter</taxon>
    </lineage>
</organism>
<evidence type="ECO:0000256" key="3">
    <source>
        <dbReference type="ARBA" id="ARBA00022475"/>
    </source>
</evidence>
<evidence type="ECO:0000256" key="7">
    <source>
        <dbReference type="RuleBase" id="RU363032"/>
    </source>
</evidence>
<name>A0A0D0IRN6_9MICO</name>
<accession>A0A0D0IRN6</accession>
<dbReference type="Gene3D" id="1.10.3720.10">
    <property type="entry name" value="MetI-like"/>
    <property type="match status" value="1"/>
</dbReference>
<dbReference type="OrthoDB" id="3427645at2"/>
<feature type="transmembrane region" description="Helical" evidence="7">
    <location>
        <begin position="100"/>
        <end position="123"/>
    </location>
</feature>
<feature type="domain" description="ABC transmembrane type-1" evidence="8">
    <location>
        <begin position="98"/>
        <end position="308"/>
    </location>
</feature>
<keyword evidence="5 7" id="KW-1133">Transmembrane helix</keyword>
<evidence type="ECO:0000256" key="6">
    <source>
        <dbReference type="ARBA" id="ARBA00023136"/>
    </source>
</evidence>
<protein>
    <submittedName>
        <fullName evidence="9">ABC transporter permease</fullName>
    </submittedName>
</protein>
<evidence type="ECO:0000256" key="2">
    <source>
        <dbReference type="ARBA" id="ARBA00022448"/>
    </source>
</evidence>
<dbReference type="InterPro" id="IPR045621">
    <property type="entry name" value="BPD_transp_1_N"/>
</dbReference>
<dbReference type="SUPFAM" id="SSF161098">
    <property type="entry name" value="MetI-like"/>
    <property type="match status" value="1"/>
</dbReference>
<comment type="subcellular location">
    <subcellularLocation>
        <location evidence="1 7">Cell membrane</location>
        <topology evidence="1 7">Multi-pass membrane protein</topology>
    </subcellularLocation>
</comment>
<dbReference type="RefSeq" id="WP_042544549.1">
    <property type="nucleotide sequence ID" value="NZ_JXSQ01000015.1"/>
</dbReference>
<evidence type="ECO:0000259" key="8">
    <source>
        <dbReference type="PROSITE" id="PS50928"/>
    </source>
</evidence>
<gene>
    <name evidence="9" type="ORF">SD72_11200</name>
</gene>
<evidence type="ECO:0000313" key="10">
    <source>
        <dbReference type="Proteomes" id="UP000032120"/>
    </source>
</evidence>
<proteinExistence type="inferred from homology"/>
<evidence type="ECO:0000256" key="5">
    <source>
        <dbReference type="ARBA" id="ARBA00022989"/>
    </source>
</evidence>
<dbReference type="GO" id="GO:0071916">
    <property type="term" value="F:dipeptide transmembrane transporter activity"/>
    <property type="evidence" value="ECO:0007669"/>
    <property type="project" value="TreeGrafter"/>
</dbReference>
<feature type="transmembrane region" description="Helical" evidence="7">
    <location>
        <begin position="178"/>
        <end position="199"/>
    </location>
</feature>
<keyword evidence="6 7" id="KW-0472">Membrane</keyword>
<dbReference type="CDD" id="cd06261">
    <property type="entry name" value="TM_PBP2"/>
    <property type="match status" value="1"/>
</dbReference>
<keyword evidence="3" id="KW-1003">Cell membrane</keyword>
<dbReference type="InterPro" id="IPR000515">
    <property type="entry name" value="MetI-like"/>
</dbReference>
<feature type="transmembrane region" description="Helical" evidence="7">
    <location>
        <begin position="285"/>
        <end position="308"/>
    </location>
</feature>
<evidence type="ECO:0000256" key="4">
    <source>
        <dbReference type="ARBA" id="ARBA00022692"/>
    </source>
</evidence>
<feature type="transmembrane region" description="Helical" evidence="7">
    <location>
        <begin position="241"/>
        <end position="265"/>
    </location>
</feature>
<reference evidence="9 10" key="1">
    <citation type="submission" date="2015-01" db="EMBL/GenBank/DDBJ databases">
        <title>Draft genome sequence of Leucobacter komagatae strain VKM ST2845.</title>
        <authorList>
            <person name="Karlyshev A.V."/>
            <person name="Kudryashova E.B."/>
        </authorList>
    </citation>
    <scope>NUCLEOTIDE SEQUENCE [LARGE SCALE GENOMIC DNA]</scope>
    <source>
        <strain evidence="9 10">VKM ST2845</strain>
    </source>
</reference>
<dbReference type="Pfam" id="PF19300">
    <property type="entry name" value="BPD_transp_1_N"/>
    <property type="match status" value="1"/>
</dbReference>
<dbReference type="Proteomes" id="UP000032120">
    <property type="component" value="Unassembled WGS sequence"/>
</dbReference>
<dbReference type="PANTHER" id="PTHR43163">
    <property type="entry name" value="DIPEPTIDE TRANSPORT SYSTEM PERMEASE PROTEIN DPPB-RELATED"/>
    <property type="match status" value="1"/>
</dbReference>
<keyword evidence="2 7" id="KW-0813">Transport</keyword>
<sequence length="323" mass="33966">MLQTLRWSAGRVASSLLTLLGVSILIFAAMRLMPGSIEDILLGPLASPEQKAQLAAEYGLDQPIMVQYLAWIGKVLQGDLGISVASKAPVLTEIAQRIPLTALLSGLALLFTLLIGIPLGIWAGVRSSGTKAGAFGRLISGLGISLPEFVLGTVVLFVVSRLTVGLQVGGFSDIGMSFGSTLSALLLPAMVLSVFTIAATARTTRDAVLNVLVEPHIGAAVARGESPRHIIRHHILRNAGVPILTLLATITAYLLGGSVIVEWIFNLPGLGSYMVQGLGRRDFAVVQATVLFNAALFITVSLVLDLVTSTIDPRVKFRGKASA</sequence>
<dbReference type="GO" id="GO:0005886">
    <property type="term" value="C:plasma membrane"/>
    <property type="evidence" value="ECO:0007669"/>
    <property type="project" value="UniProtKB-SubCell"/>
</dbReference>
<evidence type="ECO:0000313" key="9">
    <source>
        <dbReference type="EMBL" id="KIP52108.1"/>
    </source>
</evidence>
<keyword evidence="4 7" id="KW-0812">Transmembrane</keyword>